<name>A0A080MHM9_9PROT</name>
<evidence type="ECO:0000313" key="1">
    <source>
        <dbReference type="EMBL" id="KFB76744.1"/>
    </source>
</evidence>
<dbReference type="Proteomes" id="UP000021315">
    <property type="component" value="Unassembled WGS sequence"/>
</dbReference>
<evidence type="ECO:0000313" key="2">
    <source>
        <dbReference type="Proteomes" id="UP000021315"/>
    </source>
</evidence>
<protein>
    <submittedName>
        <fullName evidence="1">Uncharacterized protein</fullName>
    </submittedName>
</protein>
<proteinExistence type="predicted"/>
<comment type="caution">
    <text evidence="1">The sequence shown here is derived from an EMBL/GenBank/DDBJ whole genome shotgun (WGS) entry which is preliminary data.</text>
</comment>
<dbReference type="AlphaFoldDB" id="A0A080MHM9"/>
<accession>A0A080MHM9</accession>
<dbReference type="EMBL" id="JDST02000047">
    <property type="protein sequence ID" value="KFB76744.1"/>
    <property type="molecule type" value="Genomic_DNA"/>
</dbReference>
<reference evidence="1" key="1">
    <citation type="submission" date="2014-02" db="EMBL/GenBank/DDBJ databases">
        <title>Expanding our view of genomic diversity in Candidatus Accumulibacter clades.</title>
        <authorList>
            <person name="Skennerton C.T."/>
            <person name="Barr J.J."/>
            <person name="Slater F.R."/>
            <person name="Bond P.L."/>
            <person name="Tyson G.W."/>
        </authorList>
    </citation>
    <scope>NUCLEOTIDE SEQUENCE [LARGE SCALE GENOMIC DNA]</scope>
</reference>
<organism evidence="1 2">
    <name type="scientific">Candidatus Accumulibacter cognatus</name>
    <dbReference type="NCBI Taxonomy" id="2954383"/>
    <lineage>
        <taxon>Bacteria</taxon>
        <taxon>Pseudomonadati</taxon>
        <taxon>Pseudomonadota</taxon>
        <taxon>Betaproteobacteria</taxon>
        <taxon>Candidatus Accumulibacter</taxon>
    </lineage>
</organism>
<sequence length="32" mass="3535">MTPNPSVNRAACKLRLQVRSGLRPPPAGYVER</sequence>
<gene>
    <name evidence="1" type="ORF">AW06_002221</name>
</gene>
<keyword evidence="2" id="KW-1185">Reference proteome</keyword>